<reference evidence="8" key="2">
    <citation type="submission" date="2023-01" db="EMBL/GenBank/DDBJ databases">
        <authorList>
            <person name="Sun Q."/>
            <person name="Evtushenko L."/>
        </authorList>
    </citation>
    <scope>NUCLEOTIDE SEQUENCE</scope>
    <source>
        <strain evidence="8">VKM B-2555</strain>
    </source>
</reference>
<evidence type="ECO:0000313" key="8">
    <source>
        <dbReference type="EMBL" id="GLK76342.1"/>
    </source>
</evidence>
<evidence type="ECO:0000256" key="6">
    <source>
        <dbReference type="HAMAP-Rule" id="MF_00073"/>
    </source>
</evidence>
<evidence type="ECO:0000256" key="4">
    <source>
        <dbReference type="ARBA" id="ARBA00023015"/>
    </source>
</evidence>
<dbReference type="SUPFAM" id="SSF48013">
    <property type="entry name" value="NusB-like"/>
    <property type="match status" value="1"/>
</dbReference>
<proteinExistence type="inferred from homology"/>
<name>A0A9W6JFZ1_9HYPH</name>
<evidence type="ECO:0000313" key="9">
    <source>
        <dbReference type="Proteomes" id="UP001143364"/>
    </source>
</evidence>
<sequence>MRLTMAKGENRSAARLAAVQALYQMDIAGTPLPETLAQFESHWIGKEIDGEEYKPAEAAFFRDLVGGVLKEQRALDPLIDRTLQAGWPLKRVEAIMRAILRAGAFELGKRKDVPVKVVITEYVDIAHAFFERDEAGMVNAVLDALARQARADDFAKG</sequence>
<dbReference type="EMBL" id="BSFK01000007">
    <property type="protein sequence ID" value="GLK76342.1"/>
    <property type="molecule type" value="Genomic_DNA"/>
</dbReference>
<organism evidence="8 9">
    <name type="scientific">Methylopila jiangsuensis</name>
    <dbReference type="NCBI Taxonomy" id="586230"/>
    <lineage>
        <taxon>Bacteria</taxon>
        <taxon>Pseudomonadati</taxon>
        <taxon>Pseudomonadota</taxon>
        <taxon>Alphaproteobacteria</taxon>
        <taxon>Hyphomicrobiales</taxon>
        <taxon>Methylopilaceae</taxon>
        <taxon>Methylopila</taxon>
    </lineage>
</organism>
<keyword evidence="4 6" id="KW-0805">Transcription regulation</keyword>
<evidence type="ECO:0000256" key="1">
    <source>
        <dbReference type="ARBA" id="ARBA00005952"/>
    </source>
</evidence>
<dbReference type="GO" id="GO:0005829">
    <property type="term" value="C:cytosol"/>
    <property type="evidence" value="ECO:0007669"/>
    <property type="project" value="TreeGrafter"/>
</dbReference>
<evidence type="ECO:0000256" key="5">
    <source>
        <dbReference type="ARBA" id="ARBA00023163"/>
    </source>
</evidence>
<dbReference type="Pfam" id="PF01029">
    <property type="entry name" value="NusB"/>
    <property type="match status" value="1"/>
</dbReference>
<dbReference type="GO" id="GO:0031564">
    <property type="term" value="P:transcription antitermination"/>
    <property type="evidence" value="ECO:0007669"/>
    <property type="project" value="UniProtKB-KW"/>
</dbReference>
<accession>A0A9W6JFZ1</accession>
<comment type="function">
    <text evidence="6">Involved in transcription antitermination. Required for transcription of ribosomal RNA (rRNA) genes. Binds specifically to the boxA antiterminator sequence of the ribosomal RNA (rrn) operons.</text>
</comment>
<dbReference type="NCBIfam" id="TIGR01951">
    <property type="entry name" value="nusB"/>
    <property type="match status" value="1"/>
</dbReference>
<keyword evidence="3 6" id="KW-0694">RNA-binding</keyword>
<protein>
    <recommendedName>
        <fullName evidence="6">Transcription antitermination protein NusB</fullName>
    </recommendedName>
    <alternativeName>
        <fullName evidence="6">Antitermination factor NusB</fullName>
    </alternativeName>
</protein>
<evidence type="ECO:0000256" key="2">
    <source>
        <dbReference type="ARBA" id="ARBA00022814"/>
    </source>
</evidence>
<comment type="similarity">
    <text evidence="1 6">Belongs to the NusB family.</text>
</comment>
<dbReference type="PANTHER" id="PTHR11078:SF3">
    <property type="entry name" value="ANTITERMINATION NUSB DOMAIN-CONTAINING PROTEIN"/>
    <property type="match status" value="1"/>
</dbReference>
<dbReference type="HAMAP" id="MF_00073">
    <property type="entry name" value="NusB"/>
    <property type="match status" value="1"/>
</dbReference>
<keyword evidence="2 6" id="KW-0889">Transcription antitermination</keyword>
<dbReference type="AlphaFoldDB" id="A0A9W6JFZ1"/>
<dbReference type="GO" id="GO:0003723">
    <property type="term" value="F:RNA binding"/>
    <property type="evidence" value="ECO:0007669"/>
    <property type="project" value="UniProtKB-UniRule"/>
</dbReference>
<feature type="domain" description="NusB/RsmB/TIM44" evidence="7">
    <location>
        <begin position="13"/>
        <end position="147"/>
    </location>
</feature>
<reference evidence="8" key="1">
    <citation type="journal article" date="2014" name="Int. J. Syst. Evol. Microbiol.">
        <title>Complete genome sequence of Corynebacterium casei LMG S-19264T (=DSM 44701T), isolated from a smear-ripened cheese.</title>
        <authorList>
            <consortium name="US DOE Joint Genome Institute (JGI-PGF)"/>
            <person name="Walter F."/>
            <person name="Albersmeier A."/>
            <person name="Kalinowski J."/>
            <person name="Ruckert C."/>
        </authorList>
    </citation>
    <scope>NUCLEOTIDE SEQUENCE</scope>
    <source>
        <strain evidence="8">VKM B-2555</strain>
    </source>
</reference>
<dbReference type="PANTHER" id="PTHR11078">
    <property type="entry name" value="N UTILIZATION SUBSTANCE PROTEIN B-RELATED"/>
    <property type="match status" value="1"/>
</dbReference>
<dbReference type="InterPro" id="IPR011605">
    <property type="entry name" value="NusB_fam"/>
</dbReference>
<dbReference type="Proteomes" id="UP001143364">
    <property type="component" value="Unassembled WGS sequence"/>
</dbReference>
<gene>
    <name evidence="6 8" type="primary">nusB</name>
    <name evidence="8" type="ORF">GCM10008171_15960</name>
</gene>
<keyword evidence="5 6" id="KW-0804">Transcription</keyword>
<evidence type="ECO:0000259" key="7">
    <source>
        <dbReference type="Pfam" id="PF01029"/>
    </source>
</evidence>
<keyword evidence="9" id="KW-1185">Reference proteome</keyword>
<dbReference type="InterPro" id="IPR035926">
    <property type="entry name" value="NusB-like_sf"/>
</dbReference>
<evidence type="ECO:0000256" key="3">
    <source>
        <dbReference type="ARBA" id="ARBA00022884"/>
    </source>
</evidence>
<dbReference type="Gene3D" id="1.10.940.10">
    <property type="entry name" value="NusB-like"/>
    <property type="match status" value="1"/>
</dbReference>
<comment type="caution">
    <text evidence="8">The sequence shown here is derived from an EMBL/GenBank/DDBJ whole genome shotgun (WGS) entry which is preliminary data.</text>
</comment>
<dbReference type="InterPro" id="IPR006027">
    <property type="entry name" value="NusB_RsmB_TIM44"/>
</dbReference>
<dbReference type="GO" id="GO:0006353">
    <property type="term" value="P:DNA-templated transcription termination"/>
    <property type="evidence" value="ECO:0007669"/>
    <property type="project" value="UniProtKB-UniRule"/>
</dbReference>